<reference evidence="2 3" key="1">
    <citation type="submission" date="2009-07" db="EMBL/GenBank/DDBJ databases">
        <authorList>
            <person name="Madupu R."/>
            <person name="Durkin A.S."/>
            <person name="Torralba M."/>
            <person name="Methe B."/>
            <person name="Sutton G.G."/>
            <person name="Strausberg R.L."/>
            <person name="Nelson K.E."/>
        </authorList>
    </citation>
    <scope>NUCLEOTIDE SEQUENCE [LARGE SCALE GENOMIC DNA]</scope>
    <source>
        <strain evidence="2 3">SK82</strain>
    </source>
</reference>
<name>A0ABP2GHQ1_ACIRA</name>
<comment type="caution">
    <text evidence="2">The sequence shown here is derived from an EMBL/GenBank/DDBJ whole genome shotgun (WGS) entry which is preliminary data.</text>
</comment>
<keyword evidence="3" id="KW-1185">Reference proteome</keyword>
<gene>
    <name evidence="2" type="ORF">ACIRA0001_1219</name>
</gene>
<evidence type="ECO:0000256" key="1">
    <source>
        <dbReference type="SAM" id="Phobius"/>
    </source>
</evidence>
<dbReference type="EMBL" id="ACVR01000079">
    <property type="protein sequence ID" value="EET81098.1"/>
    <property type="molecule type" value="Genomic_DNA"/>
</dbReference>
<keyword evidence="1" id="KW-0472">Membrane</keyword>
<dbReference type="Proteomes" id="UP000018419">
    <property type="component" value="Unassembled WGS sequence"/>
</dbReference>
<evidence type="ECO:0000313" key="2">
    <source>
        <dbReference type="EMBL" id="EET81098.1"/>
    </source>
</evidence>
<keyword evidence="1" id="KW-1133">Transmembrane helix</keyword>
<evidence type="ECO:0000313" key="3">
    <source>
        <dbReference type="Proteomes" id="UP000018419"/>
    </source>
</evidence>
<accession>A0ABP2GHQ1</accession>
<sequence>MTKSFDSLNIMIAISIVLLFVLAFYLWSNTPQLFEYFNQAFCAH</sequence>
<keyword evidence="1" id="KW-0812">Transmembrane</keyword>
<dbReference type="GeneID" id="76521370"/>
<protein>
    <recommendedName>
        <fullName evidence="4">Signal pepetide</fullName>
    </recommendedName>
</protein>
<evidence type="ECO:0008006" key="4">
    <source>
        <dbReference type="Google" id="ProtNLM"/>
    </source>
</evidence>
<organism evidence="2 3">
    <name type="scientific">Acinetobacter radioresistens SK82</name>
    <dbReference type="NCBI Taxonomy" id="596318"/>
    <lineage>
        <taxon>Bacteria</taxon>
        <taxon>Pseudomonadati</taxon>
        <taxon>Pseudomonadota</taxon>
        <taxon>Gammaproteobacteria</taxon>
        <taxon>Moraxellales</taxon>
        <taxon>Moraxellaceae</taxon>
        <taxon>Acinetobacter</taxon>
    </lineage>
</organism>
<feature type="transmembrane region" description="Helical" evidence="1">
    <location>
        <begin position="7"/>
        <end position="27"/>
    </location>
</feature>
<proteinExistence type="predicted"/>
<dbReference type="RefSeq" id="WP_005019426.1">
    <property type="nucleotide sequence ID" value="NZ_ACVR01000079.1"/>
</dbReference>